<dbReference type="AlphaFoldDB" id="A0A917EMZ0"/>
<organism evidence="2 3">
    <name type="scientific">Priestia taiwanensis</name>
    <dbReference type="NCBI Taxonomy" id="1347902"/>
    <lineage>
        <taxon>Bacteria</taxon>
        <taxon>Bacillati</taxon>
        <taxon>Bacillota</taxon>
        <taxon>Bacilli</taxon>
        <taxon>Bacillales</taxon>
        <taxon>Bacillaceae</taxon>
        <taxon>Priestia</taxon>
    </lineage>
</organism>
<protein>
    <submittedName>
        <fullName evidence="2">Uncharacterized protein</fullName>
    </submittedName>
</protein>
<accession>A0A917EMZ0</accession>
<evidence type="ECO:0000313" key="2">
    <source>
        <dbReference type="EMBL" id="GGE58223.1"/>
    </source>
</evidence>
<sequence length="139" mass="15407">MKLKKRMLVPIMSMGVLFSSAFYHPIQQEISAETAVQVSTNEFWLSDGNPIKYHPYFNSFIGIADFSSTPEHSSGQIIFEFYDLKGDLVYSTSATVSNASTYQPFLAPIKGVEEGSYSVKVKSIDVKVDPASVKISHVN</sequence>
<gene>
    <name evidence="2" type="ORF">GCM10007140_05690</name>
</gene>
<name>A0A917EMZ0_9BACI</name>
<evidence type="ECO:0000256" key="1">
    <source>
        <dbReference type="SAM" id="SignalP"/>
    </source>
</evidence>
<comment type="caution">
    <text evidence="2">The sequence shown here is derived from an EMBL/GenBank/DDBJ whole genome shotgun (WGS) entry which is preliminary data.</text>
</comment>
<dbReference type="EMBL" id="BMFK01000001">
    <property type="protein sequence ID" value="GGE58223.1"/>
    <property type="molecule type" value="Genomic_DNA"/>
</dbReference>
<reference evidence="2" key="1">
    <citation type="journal article" date="2014" name="Int. J. Syst. Evol. Microbiol.">
        <title>Complete genome sequence of Corynebacterium casei LMG S-19264T (=DSM 44701T), isolated from a smear-ripened cheese.</title>
        <authorList>
            <consortium name="US DOE Joint Genome Institute (JGI-PGF)"/>
            <person name="Walter F."/>
            <person name="Albersmeier A."/>
            <person name="Kalinowski J."/>
            <person name="Ruckert C."/>
        </authorList>
    </citation>
    <scope>NUCLEOTIDE SEQUENCE</scope>
    <source>
        <strain evidence="2">CGMCC 1.12698</strain>
    </source>
</reference>
<evidence type="ECO:0000313" key="3">
    <source>
        <dbReference type="Proteomes" id="UP000605259"/>
    </source>
</evidence>
<feature type="chain" id="PRO_5038732834" evidence="1">
    <location>
        <begin position="24"/>
        <end position="139"/>
    </location>
</feature>
<dbReference type="Proteomes" id="UP000605259">
    <property type="component" value="Unassembled WGS sequence"/>
</dbReference>
<proteinExistence type="predicted"/>
<reference evidence="2" key="2">
    <citation type="submission" date="2020-09" db="EMBL/GenBank/DDBJ databases">
        <authorList>
            <person name="Sun Q."/>
            <person name="Zhou Y."/>
        </authorList>
    </citation>
    <scope>NUCLEOTIDE SEQUENCE</scope>
    <source>
        <strain evidence="2">CGMCC 1.12698</strain>
    </source>
</reference>
<feature type="signal peptide" evidence="1">
    <location>
        <begin position="1"/>
        <end position="23"/>
    </location>
</feature>
<keyword evidence="1" id="KW-0732">Signal</keyword>
<keyword evidence="3" id="KW-1185">Reference proteome</keyword>